<sequence length="71" mass="7742">MARDGRHAETAAPMVWPTAEMPCPLQGDCGSARVLAASSHIMQDCFPGPQLLGWESAGLRDAFLYDLSHWL</sequence>
<keyword evidence="2" id="KW-1185">Reference proteome</keyword>
<gene>
    <name evidence="1" type="ORF">NDU88_009718</name>
</gene>
<accession>A0AAV7RX17</accession>
<comment type="caution">
    <text evidence="1">The sequence shown here is derived from an EMBL/GenBank/DDBJ whole genome shotgun (WGS) entry which is preliminary data.</text>
</comment>
<name>A0AAV7RX17_PLEWA</name>
<evidence type="ECO:0000313" key="1">
    <source>
        <dbReference type="EMBL" id="KAJ1157002.1"/>
    </source>
</evidence>
<reference evidence="1" key="1">
    <citation type="journal article" date="2022" name="bioRxiv">
        <title>Sequencing and chromosome-scale assembly of the giantPleurodeles waltlgenome.</title>
        <authorList>
            <person name="Brown T."/>
            <person name="Elewa A."/>
            <person name="Iarovenko S."/>
            <person name="Subramanian E."/>
            <person name="Araus A.J."/>
            <person name="Petzold A."/>
            <person name="Susuki M."/>
            <person name="Suzuki K.-i.T."/>
            <person name="Hayashi T."/>
            <person name="Toyoda A."/>
            <person name="Oliveira C."/>
            <person name="Osipova E."/>
            <person name="Leigh N.D."/>
            <person name="Simon A."/>
            <person name="Yun M.H."/>
        </authorList>
    </citation>
    <scope>NUCLEOTIDE SEQUENCE</scope>
    <source>
        <strain evidence="1">20211129_DDA</strain>
        <tissue evidence="1">Liver</tissue>
    </source>
</reference>
<evidence type="ECO:0000313" key="2">
    <source>
        <dbReference type="Proteomes" id="UP001066276"/>
    </source>
</evidence>
<organism evidence="1 2">
    <name type="scientific">Pleurodeles waltl</name>
    <name type="common">Iberian ribbed newt</name>
    <dbReference type="NCBI Taxonomy" id="8319"/>
    <lineage>
        <taxon>Eukaryota</taxon>
        <taxon>Metazoa</taxon>
        <taxon>Chordata</taxon>
        <taxon>Craniata</taxon>
        <taxon>Vertebrata</taxon>
        <taxon>Euteleostomi</taxon>
        <taxon>Amphibia</taxon>
        <taxon>Batrachia</taxon>
        <taxon>Caudata</taxon>
        <taxon>Salamandroidea</taxon>
        <taxon>Salamandridae</taxon>
        <taxon>Pleurodelinae</taxon>
        <taxon>Pleurodeles</taxon>
    </lineage>
</organism>
<dbReference type="EMBL" id="JANPWB010000009">
    <property type="protein sequence ID" value="KAJ1157002.1"/>
    <property type="molecule type" value="Genomic_DNA"/>
</dbReference>
<protein>
    <submittedName>
        <fullName evidence="1">Uncharacterized protein</fullName>
    </submittedName>
</protein>
<proteinExistence type="predicted"/>
<dbReference type="AlphaFoldDB" id="A0AAV7RX17"/>
<dbReference type="Proteomes" id="UP001066276">
    <property type="component" value="Chromosome 5"/>
</dbReference>